<keyword evidence="5" id="KW-0830">Ubiquinone</keyword>
<dbReference type="RefSeq" id="WP_121169931.1">
    <property type="nucleotide sequence ID" value="NZ_RBIE01000001.1"/>
</dbReference>
<evidence type="ECO:0000313" key="8">
    <source>
        <dbReference type="EMBL" id="RKQ63693.1"/>
    </source>
</evidence>
<organism evidence="8 9">
    <name type="scientific">Thermovibrio guaymasensis</name>
    <dbReference type="NCBI Taxonomy" id="240167"/>
    <lineage>
        <taxon>Bacteria</taxon>
        <taxon>Pseudomonadati</taxon>
        <taxon>Aquificota</taxon>
        <taxon>Aquificia</taxon>
        <taxon>Desulfurobacteriales</taxon>
        <taxon>Desulfurobacteriaceae</taxon>
        <taxon>Thermovibrio</taxon>
    </lineage>
</organism>
<feature type="transmembrane region" description="Helical" evidence="5">
    <location>
        <begin position="12"/>
        <end position="28"/>
    </location>
</feature>
<reference evidence="8 9" key="1">
    <citation type="submission" date="2018-10" db="EMBL/GenBank/DDBJ databases">
        <title>Genomic Encyclopedia of Type Strains, Phase IV (KMG-IV): sequencing the most valuable type-strain genomes for metagenomic binning, comparative biology and taxonomic classification.</title>
        <authorList>
            <person name="Goeker M."/>
        </authorList>
    </citation>
    <scope>NUCLEOTIDE SEQUENCE [LARGE SCALE GENOMIC DNA]</scope>
    <source>
        <strain evidence="8 9">DSM 15521</strain>
    </source>
</reference>
<feature type="transmembrane region" description="Helical" evidence="5">
    <location>
        <begin position="35"/>
        <end position="55"/>
    </location>
</feature>
<comment type="function">
    <text evidence="5">NDH-1 shuttles electrons from NADH, via FMN and iron-sulfur (Fe-S) centers, to quinones in the respiratory chain. The immediate electron acceptor for the enzyme in this species is believed to be ubiquinone. Couples the redox reaction to proton translocation (for every two electrons transferred, four hydrogen ions are translocated across the cytoplasmic membrane), and thus conserves the redox energy in a proton gradient.</text>
</comment>
<dbReference type="Proteomes" id="UP000280881">
    <property type="component" value="Unassembled WGS sequence"/>
</dbReference>
<feature type="transmembrane region" description="Helical" evidence="5">
    <location>
        <begin position="75"/>
        <end position="96"/>
    </location>
</feature>
<feature type="transmembrane region" description="Helical" evidence="5">
    <location>
        <begin position="272"/>
        <end position="289"/>
    </location>
</feature>
<dbReference type="Pfam" id="PF00361">
    <property type="entry name" value="Proton_antipo_M"/>
    <property type="match status" value="1"/>
</dbReference>
<dbReference type="EC" id="7.1.1.-" evidence="5"/>
<feature type="domain" description="NADH:quinone oxidoreductase/Mrp antiporter transmembrane" evidence="7">
    <location>
        <begin position="124"/>
        <end position="417"/>
    </location>
</feature>
<feature type="transmembrane region" description="Helical" evidence="5">
    <location>
        <begin position="442"/>
        <end position="461"/>
    </location>
</feature>
<dbReference type="GO" id="GO:0012505">
    <property type="term" value="C:endomembrane system"/>
    <property type="evidence" value="ECO:0007669"/>
    <property type="project" value="UniProtKB-SubCell"/>
</dbReference>
<keyword evidence="5" id="KW-1278">Translocase</keyword>
<feature type="transmembrane region" description="Helical" evidence="5">
    <location>
        <begin position="404"/>
        <end position="422"/>
    </location>
</feature>
<name>A0A420W8Q0_9BACT</name>
<protein>
    <recommendedName>
        <fullName evidence="5">NADH-quinone oxidoreductase subunit N</fullName>
        <ecNumber evidence="5">7.1.1.-</ecNumber>
    </recommendedName>
    <alternativeName>
        <fullName evidence="5">NADH dehydrogenase I subunit N</fullName>
    </alternativeName>
    <alternativeName>
        <fullName evidence="5">NDH-1 subunit N</fullName>
    </alternativeName>
</protein>
<evidence type="ECO:0000256" key="1">
    <source>
        <dbReference type="ARBA" id="ARBA00004127"/>
    </source>
</evidence>
<evidence type="ECO:0000259" key="7">
    <source>
        <dbReference type="Pfam" id="PF00361"/>
    </source>
</evidence>
<keyword evidence="5" id="KW-0874">Quinone</keyword>
<feature type="transmembrane region" description="Helical" evidence="5">
    <location>
        <begin position="103"/>
        <end position="122"/>
    </location>
</feature>
<dbReference type="InterPro" id="IPR001750">
    <property type="entry name" value="ND/Mrp_TM"/>
</dbReference>
<keyword evidence="2 5" id="KW-0812">Transmembrane</keyword>
<dbReference type="NCBIfam" id="TIGR01770">
    <property type="entry name" value="NDH_I_N"/>
    <property type="match status" value="1"/>
</dbReference>
<accession>A0A420W8Q0</accession>
<keyword evidence="4 5" id="KW-0472">Membrane</keyword>
<feature type="transmembrane region" description="Helical" evidence="5">
    <location>
        <begin position="128"/>
        <end position="149"/>
    </location>
</feature>
<keyword evidence="5" id="KW-0520">NAD</keyword>
<keyword evidence="5" id="KW-1003">Cell membrane</keyword>
<feature type="transmembrane region" description="Helical" evidence="5">
    <location>
        <begin position="161"/>
        <end position="182"/>
    </location>
</feature>
<dbReference type="AlphaFoldDB" id="A0A420W8Q0"/>
<feature type="transmembrane region" description="Helical" evidence="5">
    <location>
        <begin position="238"/>
        <end position="266"/>
    </location>
</feature>
<comment type="similarity">
    <text evidence="5">Belongs to the complex I subunit 2 family.</text>
</comment>
<feature type="transmembrane region" description="Helical" evidence="5">
    <location>
        <begin position="298"/>
        <end position="319"/>
    </location>
</feature>
<dbReference type="HAMAP" id="MF_00445">
    <property type="entry name" value="NDH1_NuoN_1"/>
    <property type="match status" value="1"/>
</dbReference>
<gene>
    <name evidence="5" type="primary">nuoN</name>
    <name evidence="8" type="ORF">C7457_0573</name>
</gene>
<dbReference type="PANTHER" id="PTHR22773">
    <property type="entry name" value="NADH DEHYDROGENASE"/>
    <property type="match status" value="1"/>
</dbReference>
<sequence length="481" mass="52128">MNLNISLFVPELFLVSSAILLILLDLFLPSRGKNGLFSTITFAVTCVAVVLVALYSPFSPQEAFNGFIKKDLLSALAQLLILFTLLLTVLVSYDYIEKFPTGYVGEFYYTLIFAALGGMLMVEANELATLFVSLEVMSISIYILMALFRGDYRGKEAALKYFILGSIGAAVIAYGFAVLYGITGSTLYPEVSSSLNSNFSVAALIGIALVLSGFLFKVGAVPFHGWMPDAYHGAPTPVTLFMGASVKVAVFVALLKLFFPVFLPAFERWDEAVLIFGLVSALFGAFAALEQENFKRMLAYSSISHAGVILTAVATLPALAVYSVFFYLFAYTFMTIAAFGIISLLTVKGFKGENLTEWRGLYGRSPFLALLSVVIFMALAGIPPLLGFWAKFYVLVALIKAGKVLPAVIVMLASLISLGFYLKPIVFAFMKEGREEGVPVGFSSYVAVFISSFILIILGLFPEVVSQASLVSLASFIKGTM</sequence>
<evidence type="ECO:0000256" key="6">
    <source>
        <dbReference type="RuleBase" id="RU000320"/>
    </source>
</evidence>
<evidence type="ECO:0000256" key="5">
    <source>
        <dbReference type="HAMAP-Rule" id="MF_00445"/>
    </source>
</evidence>
<evidence type="ECO:0000256" key="2">
    <source>
        <dbReference type="ARBA" id="ARBA00022692"/>
    </source>
</evidence>
<dbReference type="GO" id="GO:0050136">
    <property type="term" value="F:NADH dehydrogenase (quinone) (non-electrogenic) activity"/>
    <property type="evidence" value="ECO:0007669"/>
    <property type="project" value="UniProtKB-UniRule"/>
</dbReference>
<dbReference type="EMBL" id="RBIE01000001">
    <property type="protein sequence ID" value="RKQ63693.1"/>
    <property type="molecule type" value="Genomic_DNA"/>
</dbReference>
<comment type="caution">
    <text evidence="8">The sequence shown here is derived from an EMBL/GenBank/DDBJ whole genome shotgun (WGS) entry which is preliminary data.</text>
</comment>
<keyword evidence="9" id="KW-1185">Reference proteome</keyword>
<keyword evidence="5" id="KW-0813">Transport</keyword>
<comment type="subcellular location">
    <subcellularLocation>
        <location evidence="5">Cell membrane</location>
        <topology evidence="5">Multi-pass membrane protein</topology>
    </subcellularLocation>
    <subcellularLocation>
        <location evidence="1">Endomembrane system</location>
        <topology evidence="1">Multi-pass membrane protein</topology>
    </subcellularLocation>
    <subcellularLocation>
        <location evidence="6">Membrane</location>
        <topology evidence="6">Multi-pass membrane protein</topology>
    </subcellularLocation>
</comment>
<feature type="transmembrane region" description="Helical" evidence="5">
    <location>
        <begin position="325"/>
        <end position="347"/>
    </location>
</feature>
<comment type="catalytic activity">
    <reaction evidence="5">
        <text>a quinone + NADH + 5 H(+)(in) = a quinol + NAD(+) + 4 H(+)(out)</text>
        <dbReference type="Rhea" id="RHEA:57888"/>
        <dbReference type="ChEBI" id="CHEBI:15378"/>
        <dbReference type="ChEBI" id="CHEBI:24646"/>
        <dbReference type="ChEBI" id="CHEBI:57540"/>
        <dbReference type="ChEBI" id="CHEBI:57945"/>
        <dbReference type="ChEBI" id="CHEBI:132124"/>
    </reaction>
</comment>
<keyword evidence="3 5" id="KW-1133">Transmembrane helix</keyword>
<evidence type="ECO:0000256" key="3">
    <source>
        <dbReference type="ARBA" id="ARBA00022989"/>
    </source>
</evidence>
<dbReference type="GO" id="GO:0005886">
    <property type="term" value="C:plasma membrane"/>
    <property type="evidence" value="ECO:0007669"/>
    <property type="project" value="UniProtKB-SubCell"/>
</dbReference>
<dbReference type="InterPro" id="IPR010096">
    <property type="entry name" value="NADH-Q_OxRdtase_suN/2"/>
</dbReference>
<dbReference type="GO" id="GO:0042773">
    <property type="term" value="P:ATP synthesis coupled electron transport"/>
    <property type="evidence" value="ECO:0007669"/>
    <property type="project" value="InterPro"/>
</dbReference>
<dbReference type="GO" id="GO:0008137">
    <property type="term" value="F:NADH dehydrogenase (ubiquinone) activity"/>
    <property type="evidence" value="ECO:0007669"/>
    <property type="project" value="InterPro"/>
</dbReference>
<evidence type="ECO:0000313" key="9">
    <source>
        <dbReference type="Proteomes" id="UP000280881"/>
    </source>
</evidence>
<proteinExistence type="inferred from homology"/>
<comment type="subunit">
    <text evidence="5">NDH-1 is composed of 14 different subunits. Subunits NuoA, H, J, K, L, M, N constitute the membrane sector of the complex.</text>
</comment>
<dbReference type="GO" id="GO:0048038">
    <property type="term" value="F:quinone binding"/>
    <property type="evidence" value="ECO:0007669"/>
    <property type="project" value="UniProtKB-KW"/>
</dbReference>
<feature type="transmembrane region" description="Helical" evidence="5">
    <location>
        <begin position="202"/>
        <end position="226"/>
    </location>
</feature>
<evidence type="ECO:0000256" key="4">
    <source>
        <dbReference type="ARBA" id="ARBA00023136"/>
    </source>
</evidence>
<feature type="transmembrane region" description="Helical" evidence="5">
    <location>
        <begin position="367"/>
        <end position="392"/>
    </location>
</feature>
<dbReference type="OrthoDB" id="9807568at2"/>